<accession>A0A1M4TQF8</accession>
<protein>
    <submittedName>
        <fullName evidence="1">Uncharacterized protein</fullName>
    </submittedName>
</protein>
<gene>
    <name evidence="1" type="ORF">SAMN02745164_00476</name>
</gene>
<reference evidence="1" key="1">
    <citation type="submission" date="2016-11" db="EMBL/GenBank/DDBJ databases">
        <authorList>
            <person name="Varghese N."/>
            <person name="Submissions S."/>
        </authorList>
    </citation>
    <scope>NUCLEOTIDE SEQUENCE [LARGE SCALE GENOMIC DNA]</scope>
    <source>
        <strain evidence="1">DSM 16785</strain>
    </source>
</reference>
<dbReference type="RefSeq" id="WP_072863070.1">
    <property type="nucleotide sequence ID" value="NZ_FQUI01000005.1"/>
</dbReference>
<comment type="caution">
    <text evidence="1">The sequence shown here is derived from an EMBL/GenBank/DDBJ whole genome shotgun (WGS) entry which is preliminary data.</text>
</comment>
<evidence type="ECO:0000313" key="2">
    <source>
        <dbReference type="Proteomes" id="UP000184334"/>
    </source>
</evidence>
<dbReference type="Proteomes" id="UP000184334">
    <property type="component" value="Unassembled WGS sequence"/>
</dbReference>
<proteinExistence type="predicted"/>
<name>A0A1M4TQF8_MARH1</name>
<evidence type="ECO:0000313" key="1">
    <source>
        <dbReference type="EMBL" id="SHE46749.1"/>
    </source>
</evidence>
<sequence length="167" mass="19706">MKKVLFILSIIFLSIFIFGKEKYSIATTSFGEKVILYENGTWEYLTENSTDTCPLKIINGYLEKGDYNITKKMFVIVKNVSKKNVRAFKLKYKLYDDFGEKVSSIIDADILMAQELNIKPEEEYGYYSYWSLYETKATHFTVWVTIVIFTDGTRWELKDNKPYKYSF</sequence>
<dbReference type="EMBL" id="FQUI01000005">
    <property type="protein sequence ID" value="SHE46749.1"/>
    <property type="molecule type" value="Genomic_DNA"/>
</dbReference>
<dbReference type="OrthoDB" id="794301at2"/>
<organism evidence="1 2">
    <name type="scientific">Marinitoga hydrogenitolerans (strain DSM 16785 / JCM 12826 / AT1271)</name>
    <dbReference type="NCBI Taxonomy" id="1122195"/>
    <lineage>
        <taxon>Bacteria</taxon>
        <taxon>Thermotogati</taxon>
        <taxon>Thermotogota</taxon>
        <taxon>Thermotogae</taxon>
        <taxon>Petrotogales</taxon>
        <taxon>Petrotogaceae</taxon>
        <taxon>Marinitoga</taxon>
    </lineage>
</organism>
<keyword evidence="2" id="KW-1185">Reference proteome</keyword>
<dbReference type="AlphaFoldDB" id="A0A1M4TQF8"/>
<dbReference type="STRING" id="1122195.SAMN02745164_00476"/>